<comment type="caution">
    <text evidence="10">The sequence shown here is derived from an EMBL/GenBank/DDBJ whole genome shotgun (WGS) entry which is preliminary data.</text>
</comment>
<dbReference type="InterPro" id="IPR011527">
    <property type="entry name" value="ABC1_TM_dom"/>
</dbReference>
<evidence type="ECO:0000256" key="5">
    <source>
        <dbReference type="ARBA" id="ARBA00022989"/>
    </source>
</evidence>
<evidence type="ECO:0000313" key="10">
    <source>
        <dbReference type="EMBL" id="MDO9712725.1"/>
    </source>
</evidence>
<feature type="transmembrane region" description="Helical" evidence="7">
    <location>
        <begin position="43"/>
        <end position="65"/>
    </location>
</feature>
<dbReference type="EMBL" id="JAUTWS010000056">
    <property type="protein sequence ID" value="MDO9712725.1"/>
    <property type="molecule type" value="Genomic_DNA"/>
</dbReference>
<gene>
    <name evidence="10" type="ORF">Q7A36_30610</name>
</gene>
<dbReference type="InterPro" id="IPR003439">
    <property type="entry name" value="ABC_transporter-like_ATP-bd"/>
</dbReference>
<keyword evidence="2 7" id="KW-0812">Transmembrane</keyword>
<keyword evidence="5 7" id="KW-1133">Transmembrane helix</keyword>
<comment type="subcellular location">
    <subcellularLocation>
        <location evidence="1">Cell membrane</location>
        <topology evidence="1">Multi-pass membrane protein</topology>
    </subcellularLocation>
</comment>
<dbReference type="RefSeq" id="WP_305107581.1">
    <property type="nucleotide sequence ID" value="NZ_JAUTWS010000056.1"/>
</dbReference>
<feature type="domain" description="ABC transporter" evidence="8">
    <location>
        <begin position="327"/>
        <end position="549"/>
    </location>
</feature>
<reference evidence="10 11" key="1">
    <citation type="submission" date="2023-08" db="EMBL/GenBank/DDBJ databases">
        <title>The draft genome sequence of Paracraurococcus sp. LOR1-02.</title>
        <authorList>
            <person name="Kingkaew E."/>
            <person name="Tanasupawat S."/>
        </authorList>
    </citation>
    <scope>NUCLEOTIDE SEQUENCE [LARGE SCALE GENOMIC DNA]</scope>
    <source>
        <strain evidence="10 11">LOR1-02</strain>
    </source>
</reference>
<dbReference type="Gene3D" id="3.40.50.300">
    <property type="entry name" value="P-loop containing nucleotide triphosphate hydrolases"/>
    <property type="match status" value="1"/>
</dbReference>
<evidence type="ECO:0000256" key="1">
    <source>
        <dbReference type="ARBA" id="ARBA00004651"/>
    </source>
</evidence>
<dbReference type="InterPro" id="IPR003593">
    <property type="entry name" value="AAA+_ATPase"/>
</dbReference>
<accession>A0ABT9E9X9</accession>
<dbReference type="InterPro" id="IPR036640">
    <property type="entry name" value="ABC1_TM_sf"/>
</dbReference>
<evidence type="ECO:0000256" key="7">
    <source>
        <dbReference type="SAM" id="Phobius"/>
    </source>
</evidence>
<dbReference type="PANTHER" id="PTHR43394">
    <property type="entry name" value="ATP-DEPENDENT PERMEASE MDL1, MITOCHONDRIAL"/>
    <property type="match status" value="1"/>
</dbReference>
<feature type="domain" description="ABC transmembrane type-1" evidence="9">
    <location>
        <begin position="16"/>
        <end position="297"/>
    </location>
</feature>
<evidence type="ECO:0000256" key="3">
    <source>
        <dbReference type="ARBA" id="ARBA00022741"/>
    </source>
</evidence>
<evidence type="ECO:0000259" key="9">
    <source>
        <dbReference type="PROSITE" id="PS50929"/>
    </source>
</evidence>
<dbReference type="PROSITE" id="PS50929">
    <property type="entry name" value="ABC_TM1F"/>
    <property type="match status" value="1"/>
</dbReference>
<dbReference type="SMART" id="SM00382">
    <property type="entry name" value="AAA"/>
    <property type="match status" value="1"/>
</dbReference>
<dbReference type="Proteomes" id="UP001243009">
    <property type="component" value="Unassembled WGS sequence"/>
</dbReference>
<dbReference type="PROSITE" id="PS50893">
    <property type="entry name" value="ABC_TRANSPORTER_2"/>
    <property type="match status" value="1"/>
</dbReference>
<dbReference type="Gene3D" id="1.20.1560.10">
    <property type="entry name" value="ABC transporter type 1, transmembrane domain"/>
    <property type="match status" value="1"/>
</dbReference>
<dbReference type="SUPFAM" id="SSF52540">
    <property type="entry name" value="P-loop containing nucleoside triphosphate hydrolases"/>
    <property type="match status" value="1"/>
</dbReference>
<feature type="transmembrane region" description="Helical" evidence="7">
    <location>
        <begin position="240"/>
        <end position="262"/>
    </location>
</feature>
<proteinExistence type="predicted"/>
<sequence length="553" mass="57372">MKALLARLKRTRTGTAWLFAAAFLVNLLGLASSTYSIHVLNRYVAQGISGTLVALTSGVLLALLGELALRHARFRLAEDIVGDADRSLQTGLFGLLLTVRYDALSGLPPARRLEMMAGVIQAEAALGPGAIATLSDVPFSLLYLGVLFLLSPAIAAAAALCAIAMCLYVLQAGKALTRPVQESGSLSERLTGLTAAANAGAETLRMFGGGAALMARWSETLARRAGVAAGLARRQNADGALIYAIQALTGIAVIGIGAILVVTGGLTTGLVIGANLVAGRALAPLARAMQLVAGLRRAEAALANAARLSALPVEGGTGTLPSVAGRITVQDVEWHDRDYPVALLSDLSFELPAGGVLAITGANGAGKSTLLQILLGLRQPHKGQVLVDGAALSQLSPAWWRSQVSYMPQEPWFFEGTLRDNMLAARPGAGASALRGALEGAGIARFVDTHPKGLELPLLSGGTNLSPGVRRQMALARALLVDGQIVVLDEPTEGLDRTAAEALYRCLIDLGRCGRTMIIVSHDPNVVRAAPWCLDLSAATPAMVRKLELGVAA</sequence>
<dbReference type="Pfam" id="PF00005">
    <property type="entry name" value="ABC_tran"/>
    <property type="match status" value="1"/>
</dbReference>
<evidence type="ECO:0000256" key="2">
    <source>
        <dbReference type="ARBA" id="ARBA00022692"/>
    </source>
</evidence>
<feature type="transmembrane region" description="Helical" evidence="7">
    <location>
        <begin position="115"/>
        <end position="135"/>
    </location>
</feature>
<feature type="transmembrane region" description="Helical" evidence="7">
    <location>
        <begin position="141"/>
        <end position="170"/>
    </location>
</feature>
<evidence type="ECO:0000313" key="11">
    <source>
        <dbReference type="Proteomes" id="UP001243009"/>
    </source>
</evidence>
<dbReference type="PANTHER" id="PTHR43394:SF1">
    <property type="entry name" value="ATP-BINDING CASSETTE SUB-FAMILY B MEMBER 10, MITOCHONDRIAL"/>
    <property type="match status" value="1"/>
</dbReference>
<evidence type="ECO:0000256" key="6">
    <source>
        <dbReference type="ARBA" id="ARBA00023136"/>
    </source>
</evidence>
<dbReference type="SUPFAM" id="SSF90123">
    <property type="entry name" value="ABC transporter transmembrane region"/>
    <property type="match status" value="1"/>
</dbReference>
<keyword evidence="11" id="KW-1185">Reference proteome</keyword>
<keyword evidence="6 7" id="KW-0472">Membrane</keyword>
<name>A0ABT9E9X9_9PROT</name>
<evidence type="ECO:0000259" key="8">
    <source>
        <dbReference type="PROSITE" id="PS50893"/>
    </source>
</evidence>
<keyword evidence="4 10" id="KW-0067">ATP-binding</keyword>
<organism evidence="10 11">
    <name type="scientific">Paracraurococcus lichenis</name>
    <dbReference type="NCBI Taxonomy" id="3064888"/>
    <lineage>
        <taxon>Bacteria</taxon>
        <taxon>Pseudomonadati</taxon>
        <taxon>Pseudomonadota</taxon>
        <taxon>Alphaproteobacteria</taxon>
        <taxon>Acetobacterales</taxon>
        <taxon>Roseomonadaceae</taxon>
        <taxon>Paracraurococcus</taxon>
    </lineage>
</organism>
<dbReference type="GO" id="GO:0005524">
    <property type="term" value="F:ATP binding"/>
    <property type="evidence" value="ECO:0007669"/>
    <property type="project" value="UniProtKB-KW"/>
</dbReference>
<evidence type="ECO:0000256" key="4">
    <source>
        <dbReference type="ARBA" id="ARBA00022840"/>
    </source>
</evidence>
<protein>
    <submittedName>
        <fullName evidence="10">ATP-binding cassette domain-containing protein</fullName>
    </submittedName>
</protein>
<keyword evidence="3" id="KW-0547">Nucleotide-binding</keyword>
<dbReference type="InterPro" id="IPR027417">
    <property type="entry name" value="P-loop_NTPase"/>
</dbReference>
<dbReference type="InterPro" id="IPR039421">
    <property type="entry name" value="Type_1_exporter"/>
</dbReference>